<reference evidence="1" key="1">
    <citation type="submission" date="2019-12" db="EMBL/GenBank/DDBJ databases">
        <title>Genome sequencing and annotation of Brassica cretica.</title>
        <authorList>
            <person name="Studholme D.J."/>
            <person name="Sarris P."/>
        </authorList>
    </citation>
    <scope>NUCLEOTIDE SEQUENCE</scope>
    <source>
        <strain evidence="1">PFS-109/04</strain>
        <tissue evidence="1">Leaf</tissue>
    </source>
</reference>
<sequence length="111" mass="12502">MFGFRIPPLGNWPLSSSYAVFYFCRMSLTCLEGAGVGVMTQVPGFAAFHVWRSRVLIAPCACPPHLDYLIGSFPPGMSFPVVFSARRRTQSPFWKVMVLNFLLYVLATAFW</sequence>
<evidence type="ECO:0000313" key="2">
    <source>
        <dbReference type="Proteomes" id="UP000712600"/>
    </source>
</evidence>
<proteinExistence type="predicted"/>
<dbReference type="AlphaFoldDB" id="A0A8S9MWV3"/>
<name>A0A8S9MWV3_BRACR</name>
<dbReference type="EMBL" id="QGKX02002183">
    <property type="protein sequence ID" value="KAF3487363.1"/>
    <property type="molecule type" value="Genomic_DNA"/>
</dbReference>
<organism evidence="1 2">
    <name type="scientific">Brassica cretica</name>
    <name type="common">Mustard</name>
    <dbReference type="NCBI Taxonomy" id="69181"/>
    <lineage>
        <taxon>Eukaryota</taxon>
        <taxon>Viridiplantae</taxon>
        <taxon>Streptophyta</taxon>
        <taxon>Embryophyta</taxon>
        <taxon>Tracheophyta</taxon>
        <taxon>Spermatophyta</taxon>
        <taxon>Magnoliopsida</taxon>
        <taxon>eudicotyledons</taxon>
        <taxon>Gunneridae</taxon>
        <taxon>Pentapetalae</taxon>
        <taxon>rosids</taxon>
        <taxon>malvids</taxon>
        <taxon>Brassicales</taxon>
        <taxon>Brassicaceae</taxon>
        <taxon>Brassiceae</taxon>
        <taxon>Brassica</taxon>
    </lineage>
</organism>
<dbReference type="Proteomes" id="UP000712600">
    <property type="component" value="Unassembled WGS sequence"/>
</dbReference>
<gene>
    <name evidence="1" type="ORF">F2Q69_00052239</name>
</gene>
<protein>
    <submittedName>
        <fullName evidence="1">Uncharacterized protein</fullName>
    </submittedName>
</protein>
<evidence type="ECO:0000313" key="1">
    <source>
        <dbReference type="EMBL" id="KAF3487363.1"/>
    </source>
</evidence>
<comment type="caution">
    <text evidence="1">The sequence shown here is derived from an EMBL/GenBank/DDBJ whole genome shotgun (WGS) entry which is preliminary data.</text>
</comment>
<accession>A0A8S9MWV3</accession>